<keyword evidence="3" id="KW-1185">Reference proteome</keyword>
<dbReference type="AlphaFoldDB" id="S8DXS8"/>
<gene>
    <name evidence="2" type="ORF">M569_10007</name>
</gene>
<dbReference type="PANTHER" id="PTHR34061">
    <property type="entry name" value="PROTEIN, PUTATIVE-RELATED"/>
    <property type="match status" value="1"/>
</dbReference>
<dbReference type="EMBL" id="AUSU01004622">
    <property type="protein sequence ID" value="EPS64772.1"/>
    <property type="molecule type" value="Genomic_DNA"/>
</dbReference>
<sequence>PPNCVKLGRLAVWLAHGLTSAFFSSIERCSCIRIVTQEDDSIGDETDDAPLVQCDGNFNG</sequence>
<evidence type="ECO:0000313" key="2">
    <source>
        <dbReference type="EMBL" id="EPS64772.1"/>
    </source>
</evidence>
<protein>
    <submittedName>
        <fullName evidence="2">Uncharacterized protein</fullName>
    </submittedName>
</protein>
<feature type="chain" id="PRO_5004549794" evidence="1">
    <location>
        <begin position="22"/>
        <end position="60"/>
    </location>
</feature>
<evidence type="ECO:0000256" key="1">
    <source>
        <dbReference type="SAM" id="SignalP"/>
    </source>
</evidence>
<reference evidence="2 3" key="1">
    <citation type="journal article" date="2013" name="BMC Genomics">
        <title>The miniature genome of a carnivorous plant Genlisea aurea contains a low number of genes and short non-coding sequences.</title>
        <authorList>
            <person name="Leushkin E.V."/>
            <person name="Sutormin R.A."/>
            <person name="Nabieva E.R."/>
            <person name="Penin A.A."/>
            <person name="Kondrashov A.S."/>
            <person name="Logacheva M.D."/>
        </authorList>
    </citation>
    <scope>NUCLEOTIDE SEQUENCE [LARGE SCALE GENOMIC DNA]</scope>
</reference>
<keyword evidence="1" id="KW-0732">Signal</keyword>
<feature type="non-terminal residue" evidence="2">
    <location>
        <position position="60"/>
    </location>
</feature>
<name>S8DXS8_9LAMI</name>
<comment type="caution">
    <text evidence="2">The sequence shown here is derived from an EMBL/GenBank/DDBJ whole genome shotgun (WGS) entry which is preliminary data.</text>
</comment>
<feature type="signal peptide" evidence="1">
    <location>
        <begin position="1"/>
        <end position="21"/>
    </location>
</feature>
<feature type="non-terminal residue" evidence="2">
    <location>
        <position position="1"/>
    </location>
</feature>
<dbReference type="OrthoDB" id="1841441at2759"/>
<proteinExistence type="predicted"/>
<accession>S8DXS8</accession>
<dbReference type="Proteomes" id="UP000015453">
    <property type="component" value="Unassembled WGS sequence"/>
</dbReference>
<organism evidence="2 3">
    <name type="scientific">Genlisea aurea</name>
    <dbReference type="NCBI Taxonomy" id="192259"/>
    <lineage>
        <taxon>Eukaryota</taxon>
        <taxon>Viridiplantae</taxon>
        <taxon>Streptophyta</taxon>
        <taxon>Embryophyta</taxon>
        <taxon>Tracheophyta</taxon>
        <taxon>Spermatophyta</taxon>
        <taxon>Magnoliopsida</taxon>
        <taxon>eudicotyledons</taxon>
        <taxon>Gunneridae</taxon>
        <taxon>Pentapetalae</taxon>
        <taxon>asterids</taxon>
        <taxon>lamiids</taxon>
        <taxon>Lamiales</taxon>
        <taxon>Lentibulariaceae</taxon>
        <taxon>Genlisea</taxon>
    </lineage>
</organism>
<evidence type="ECO:0000313" key="3">
    <source>
        <dbReference type="Proteomes" id="UP000015453"/>
    </source>
</evidence>
<dbReference type="PANTHER" id="PTHR34061:SF2">
    <property type="entry name" value="PROTEIN, PUTATIVE-RELATED"/>
    <property type="match status" value="1"/>
</dbReference>